<evidence type="ECO:0000313" key="3">
    <source>
        <dbReference type="Proteomes" id="UP000071859"/>
    </source>
</evidence>
<gene>
    <name evidence="2" type="ORF">AWB78_06016</name>
</gene>
<sequence length="212" mass="22548">MLQRVREVRAGSLARLLHRYGCPSISVGLTNRWFNAAMKTVPLATLTAFAAVVGGLLPSLSDATPLESQLDCKSSAHRFIAPLVADKSIEARPMRVEANSVNAFKPTKGSELTAYGFRVYAVLGYERGDDMFTRGSGQPINDSAYGVVVLAGAETVEAKVRESGSTAVIKQIVPMMMTAIFCDGSSMHNTTTATATATATADPVTTEASRNR</sequence>
<dbReference type="RefSeq" id="WP_232477934.1">
    <property type="nucleotide sequence ID" value="NZ_FCOX02000043.1"/>
</dbReference>
<evidence type="ECO:0000256" key="1">
    <source>
        <dbReference type="SAM" id="MobiDB-lite"/>
    </source>
</evidence>
<protein>
    <submittedName>
        <fullName evidence="2">Uncharacterized protein</fullName>
    </submittedName>
</protein>
<keyword evidence="3" id="KW-1185">Reference proteome</keyword>
<dbReference type="Proteomes" id="UP000071859">
    <property type="component" value="Unassembled WGS sequence"/>
</dbReference>
<organism evidence="2 3">
    <name type="scientific">Caballeronia calidae</name>
    <dbReference type="NCBI Taxonomy" id="1777139"/>
    <lineage>
        <taxon>Bacteria</taxon>
        <taxon>Pseudomonadati</taxon>
        <taxon>Pseudomonadota</taxon>
        <taxon>Betaproteobacteria</taxon>
        <taxon>Burkholderiales</taxon>
        <taxon>Burkholderiaceae</taxon>
        <taxon>Caballeronia</taxon>
    </lineage>
</organism>
<feature type="region of interest" description="Disordered" evidence="1">
    <location>
        <begin position="193"/>
        <end position="212"/>
    </location>
</feature>
<evidence type="ECO:0000313" key="2">
    <source>
        <dbReference type="EMBL" id="SAL00795.1"/>
    </source>
</evidence>
<proteinExistence type="predicted"/>
<name>A0A158E1M5_9BURK</name>
<accession>A0A158E1M5</accession>
<dbReference type="EMBL" id="FCOX02000043">
    <property type="protein sequence ID" value="SAL00795.1"/>
    <property type="molecule type" value="Genomic_DNA"/>
</dbReference>
<dbReference type="AlphaFoldDB" id="A0A158E1M5"/>
<reference evidence="2" key="1">
    <citation type="submission" date="2016-01" db="EMBL/GenBank/DDBJ databases">
        <authorList>
            <person name="Peeters C."/>
        </authorList>
    </citation>
    <scope>NUCLEOTIDE SEQUENCE</scope>
    <source>
        <strain evidence="2">LMG 29321</strain>
    </source>
</reference>
<comment type="caution">
    <text evidence="2">The sequence shown here is derived from an EMBL/GenBank/DDBJ whole genome shotgun (WGS) entry which is preliminary data.</text>
</comment>